<keyword evidence="2" id="KW-1133">Transmembrane helix</keyword>
<comment type="catalytic activity">
    <reaction evidence="1">
        <text>[protein]-peptidylproline (omega=180) = [protein]-peptidylproline (omega=0)</text>
        <dbReference type="Rhea" id="RHEA:16237"/>
        <dbReference type="Rhea" id="RHEA-COMP:10747"/>
        <dbReference type="Rhea" id="RHEA-COMP:10748"/>
        <dbReference type="ChEBI" id="CHEBI:83833"/>
        <dbReference type="ChEBI" id="CHEBI:83834"/>
        <dbReference type="EC" id="5.2.1.8"/>
    </reaction>
</comment>
<dbReference type="InterPro" id="IPR044208">
    <property type="entry name" value="FKBP19-like"/>
</dbReference>
<evidence type="ECO:0000259" key="3">
    <source>
        <dbReference type="PROSITE" id="PS50059"/>
    </source>
</evidence>
<keyword evidence="1 4" id="KW-0413">Isomerase</keyword>
<dbReference type="PROSITE" id="PS50059">
    <property type="entry name" value="FKBP_PPIASE"/>
    <property type="match status" value="1"/>
</dbReference>
<feature type="transmembrane region" description="Helical" evidence="2">
    <location>
        <begin position="102"/>
        <end position="123"/>
    </location>
</feature>
<sequence length="289" mass="32018">MMASISAVGSLPKRFPANTAAVSLTAPPLPALNIVCRSSTESSSSFEGSGSLEHRPLIDRRQVVVSSIGLLAVEIFNCQRGEASTASEFAYSNFHGLFCIKFLYFVLFTLYFSLKLFLLLIVFRGISVEVPTGILFTFTNNEGSLFEHTVPALRGKDYGKTKMRYPDYTETNSGLQYKDLRVGSGPTPRIGETVVVDWDGYTIGYYGRIFEARNKTKGGSFVGDDKDFYKFRLGSQEVIPAFEEAVSSMALGGIRRIIVPPELGYPENDFDKKGPRPTTFSVKELWLLC</sequence>
<dbReference type="InterPro" id="IPR046357">
    <property type="entry name" value="PPIase_dom_sf"/>
</dbReference>
<reference evidence="4" key="2">
    <citation type="journal article" date="2024" name="Plant">
        <title>Genomic evolution and insights into agronomic trait innovations of Sesamum species.</title>
        <authorList>
            <person name="Miao H."/>
            <person name="Wang L."/>
            <person name="Qu L."/>
            <person name="Liu H."/>
            <person name="Sun Y."/>
            <person name="Le M."/>
            <person name="Wang Q."/>
            <person name="Wei S."/>
            <person name="Zheng Y."/>
            <person name="Lin W."/>
            <person name="Duan Y."/>
            <person name="Cao H."/>
            <person name="Xiong S."/>
            <person name="Wang X."/>
            <person name="Wei L."/>
            <person name="Li C."/>
            <person name="Ma Q."/>
            <person name="Ju M."/>
            <person name="Zhao R."/>
            <person name="Li G."/>
            <person name="Mu C."/>
            <person name="Tian Q."/>
            <person name="Mei H."/>
            <person name="Zhang T."/>
            <person name="Gao T."/>
            <person name="Zhang H."/>
        </authorList>
    </citation>
    <scope>NUCLEOTIDE SEQUENCE</scope>
    <source>
        <strain evidence="4">KEN8</strain>
    </source>
</reference>
<organism evidence="4">
    <name type="scientific">Sesamum calycinum</name>
    <dbReference type="NCBI Taxonomy" id="2727403"/>
    <lineage>
        <taxon>Eukaryota</taxon>
        <taxon>Viridiplantae</taxon>
        <taxon>Streptophyta</taxon>
        <taxon>Embryophyta</taxon>
        <taxon>Tracheophyta</taxon>
        <taxon>Spermatophyta</taxon>
        <taxon>Magnoliopsida</taxon>
        <taxon>eudicotyledons</taxon>
        <taxon>Gunneridae</taxon>
        <taxon>Pentapetalae</taxon>
        <taxon>asterids</taxon>
        <taxon>lamiids</taxon>
        <taxon>Lamiales</taxon>
        <taxon>Pedaliaceae</taxon>
        <taxon>Sesamum</taxon>
    </lineage>
</organism>
<dbReference type="EC" id="5.2.1.8" evidence="1"/>
<dbReference type="Gene3D" id="3.10.50.40">
    <property type="match status" value="1"/>
</dbReference>
<evidence type="ECO:0000313" key="4">
    <source>
        <dbReference type="EMBL" id="KAL0286821.1"/>
    </source>
</evidence>
<dbReference type="AlphaFoldDB" id="A0AAW2IXB1"/>
<dbReference type="PANTHER" id="PTHR47717:SF1">
    <property type="entry name" value="PEPTIDYL-PROLYL CIS-TRANS ISOMERASE FKBP19, CHLOROPLASTIC"/>
    <property type="match status" value="1"/>
</dbReference>
<evidence type="ECO:0000256" key="2">
    <source>
        <dbReference type="SAM" id="Phobius"/>
    </source>
</evidence>
<gene>
    <name evidence="4" type="ORF">Scaly_2781600</name>
</gene>
<dbReference type="PANTHER" id="PTHR47717">
    <property type="entry name" value="PEPTIDYL-PROLYL CIS-TRANS ISOMERASE FKBP19, CHLOROPLASTIC"/>
    <property type="match status" value="1"/>
</dbReference>
<keyword evidence="1" id="KW-0697">Rotamase</keyword>
<accession>A0AAW2IXB1</accession>
<protein>
    <recommendedName>
        <fullName evidence="1">peptidylprolyl isomerase</fullName>
        <ecNumber evidence="1">5.2.1.8</ecNumber>
    </recommendedName>
</protein>
<keyword evidence="2" id="KW-0472">Membrane</keyword>
<dbReference type="Pfam" id="PF00254">
    <property type="entry name" value="FKBP_C"/>
    <property type="match status" value="1"/>
</dbReference>
<dbReference type="SUPFAM" id="SSF54534">
    <property type="entry name" value="FKBP-like"/>
    <property type="match status" value="1"/>
</dbReference>
<dbReference type="EMBL" id="JACGWM010001852">
    <property type="protein sequence ID" value="KAL0286821.1"/>
    <property type="molecule type" value="Genomic_DNA"/>
</dbReference>
<dbReference type="GO" id="GO:0009507">
    <property type="term" value="C:chloroplast"/>
    <property type="evidence" value="ECO:0007669"/>
    <property type="project" value="TreeGrafter"/>
</dbReference>
<name>A0AAW2IXB1_9LAMI</name>
<comment type="caution">
    <text evidence="4">The sequence shown here is derived from an EMBL/GenBank/DDBJ whole genome shotgun (WGS) entry which is preliminary data.</text>
</comment>
<dbReference type="GO" id="GO:0003755">
    <property type="term" value="F:peptidyl-prolyl cis-trans isomerase activity"/>
    <property type="evidence" value="ECO:0007669"/>
    <property type="project" value="UniProtKB-KW"/>
</dbReference>
<proteinExistence type="predicted"/>
<keyword evidence="2" id="KW-0812">Transmembrane</keyword>
<reference evidence="4" key="1">
    <citation type="submission" date="2020-06" db="EMBL/GenBank/DDBJ databases">
        <authorList>
            <person name="Li T."/>
            <person name="Hu X."/>
            <person name="Zhang T."/>
            <person name="Song X."/>
            <person name="Zhang H."/>
            <person name="Dai N."/>
            <person name="Sheng W."/>
            <person name="Hou X."/>
            <person name="Wei L."/>
        </authorList>
    </citation>
    <scope>NUCLEOTIDE SEQUENCE</scope>
    <source>
        <strain evidence="4">KEN8</strain>
        <tissue evidence="4">Leaf</tissue>
    </source>
</reference>
<feature type="domain" description="PPIase FKBP-type" evidence="3">
    <location>
        <begin position="191"/>
        <end position="289"/>
    </location>
</feature>
<evidence type="ECO:0000256" key="1">
    <source>
        <dbReference type="PROSITE-ProRule" id="PRU00277"/>
    </source>
</evidence>
<dbReference type="InterPro" id="IPR001179">
    <property type="entry name" value="PPIase_FKBP_dom"/>
</dbReference>
<dbReference type="GO" id="GO:0009579">
    <property type="term" value="C:thylakoid"/>
    <property type="evidence" value="ECO:0007669"/>
    <property type="project" value="TreeGrafter"/>
</dbReference>